<name>A0ABR3V1R9_9PEZI</name>
<proteinExistence type="predicted"/>
<reference evidence="1 2" key="1">
    <citation type="journal article" date="2024" name="Commun. Biol.">
        <title>Comparative genomic analysis of thermophilic fungi reveals convergent evolutionary adaptations and gene losses.</title>
        <authorList>
            <person name="Steindorff A.S."/>
            <person name="Aguilar-Pontes M.V."/>
            <person name="Robinson A.J."/>
            <person name="Andreopoulos B."/>
            <person name="LaButti K."/>
            <person name="Kuo A."/>
            <person name="Mondo S."/>
            <person name="Riley R."/>
            <person name="Otillar R."/>
            <person name="Haridas S."/>
            <person name="Lipzen A."/>
            <person name="Grimwood J."/>
            <person name="Schmutz J."/>
            <person name="Clum A."/>
            <person name="Reid I.D."/>
            <person name="Moisan M.C."/>
            <person name="Butler G."/>
            <person name="Nguyen T.T.M."/>
            <person name="Dewar K."/>
            <person name="Conant G."/>
            <person name="Drula E."/>
            <person name="Henrissat B."/>
            <person name="Hansel C."/>
            <person name="Singer S."/>
            <person name="Hutchinson M.I."/>
            <person name="de Vries R.P."/>
            <person name="Natvig D.O."/>
            <person name="Powell A.J."/>
            <person name="Tsang A."/>
            <person name="Grigoriev I.V."/>
        </authorList>
    </citation>
    <scope>NUCLEOTIDE SEQUENCE [LARGE SCALE GENOMIC DNA]</scope>
    <source>
        <strain evidence="1 2">ATCC 24622</strain>
    </source>
</reference>
<evidence type="ECO:0000313" key="1">
    <source>
        <dbReference type="EMBL" id="KAL1835707.1"/>
    </source>
</evidence>
<accession>A0ABR3V1R9</accession>
<dbReference type="Proteomes" id="UP001586593">
    <property type="component" value="Unassembled WGS sequence"/>
</dbReference>
<dbReference type="EMBL" id="JAZHXJ010003027">
    <property type="protein sequence ID" value="KAL1835707.1"/>
    <property type="molecule type" value="Genomic_DNA"/>
</dbReference>
<organism evidence="1 2">
    <name type="scientific">Phialemonium thermophilum</name>
    <dbReference type="NCBI Taxonomy" id="223376"/>
    <lineage>
        <taxon>Eukaryota</taxon>
        <taxon>Fungi</taxon>
        <taxon>Dikarya</taxon>
        <taxon>Ascomycota</taxon>
        <taxon>Pezizomycotina</taxon>
        <taxon>Sordariomycetes</taxon>
        <taxon>Sordariomycetidae</taxon>
        <taxon>Cephalothecales</taxon>
        <taxon>Cephalothecaceae</taxon>
        <taxon>Phialemonium</taxon>
    </lineage>
</organism>
<comment type="caution">
    <text evidence="1">The sequence shown here is derived from an EMBL/GenBank/DDBJ whole genome shotgun (WGS) entry which is preliminary data.</text>
</comment>
<gene>
    <name evidence="1" type="ORF">VTK73DRAFT_5446</name>
</gene>
<sequence length="92" mass="9784">MKQEARDAPRGGGGNKVSHLGRIMRVLLVEGPPDDHPPHLRGTRADLVELGVPQDARRRHLLDVAHAAQHLDAVERALGGPLGGVEDGARAV</sequence>
<protein>
    <submittedName>
        <fullName evidence="1">Uncharacterized protein</fullName>
    </submittedName>
</protein>
<evidence type="ECO:0000313" key="2">
    <source>
        <dbReference type="Proteomes" id="UP001586593"/>
    </source>
</evidence>
<keyword evidence="2" id="KW-1185">Reference proteome</keyword>